<keyword evidence="5" id="KW-1185">Reference proteome</keyword>
<keyword evidence="2" id="KW-1133">Transmembrane helix</keyword>
<feature type="domain" description="Phage tail tape measure protein" evidence="3">
    <location>
        <begin position="118"/>
        <end position="329"/>
    </location>
</feature>
<dbReference type="PANTHER" id="PTHR37813:SF1">
    <property type="entry name" value="FELS-2 PROPHAGE PROTEIN"/>
    <property type="match status" value="1"/>
</dbReference>
<dbReference type="InterPro" id="IPR010090">
    <property type="entry name" value="Phage_tape_meas"/>
</dbReference>
<dbReference type="NCBIfam" id="TIGR01760">
    <property type="entry name" value="tape_meas_TP901"/>
    <property type="match status" value="1"/>
</dbReference>
<gene>
    <name evidence="4" type="ORF">CF651_19065</name>
</gene>
<accession>A0A229UMD2</accession>
<evidence type="ECO:0000256" key="2">
    <source>
        <dbReference type="SAM" id="Phobius"/>
    </source>
</evidence>
<evidence type="ECO:0000256" key="1">
    <source>
        <dbReference type="ARBA" id="ARBA00022612"/>
    </source>
</evidence>
<proteinExistence type="predicted"/>
<keyword evidence="2" id="KW-0812">Transmembrane</keyword>
<feature type="transmembrane region" description="Helical" evidence="2">
    <location>
        <begin position="554"/>
        <end position="576"/>
    </location>
</feature>
<keyword evidence="1" id="KW-1188">Viral release from host cell</keyword>
<feature type="transmembrane region" description="Helical" evidence="2">
    <location>
        <begin position="462"/>
        <end position="489"/>
    </location>
</feature>
<evidence type="ECO:0000259" key="3">
    <source>
        <dbReference type="Pfam" id="PF10145"/>
    </source>
</evidence>
<feature type="transmembrane region" description="Helical" evidence="2">
    <location>
        <begin position="49"/>
        <end position="70"/>
    </location>
</feature>
<evidence type="ECO:0000313" key="5">
    <source>
        <dbReference type="Proteomes" id="UP000215509"/>
    </source>
</evidence>
<dbReference type="Proteomes" id="UP000215509">
    <property type="component" value="Unassembled WGS sequence"/>
</dbReference>
<reference evidence="4 5" key="1">
    <citation type="submission" date="2017-07" db="EMBL/GenBank/DDBJ databases">
        <title>Genome sequencing and assembly of Paenibacillus rigui.</title>
        <authorList>
            <person name="Mayilraj S."/>
        </authorList>
    </citation>
    <scope>NUCLEOTIDE SEQUENCE [LARGE SCALE GENOMIC DNA]</scope>
    <source>
        <strain evidence="4 5">JCM 16352</strain>
    </source>
</reference>
<dbReference type="Pfam" id="PF10145">
    <property type="entry name" value="PhageMin_Tail"/>
    <property type="match status" value="1"/>
</dbReference>
<feature type="transmembrane region" description="Helical" evidence="2">
    <location>
        <begin position="426"/>
        <end position="450"/>
    </location>
</feature>
<dbReference type="Gene3D" id="1.20.120.20">
    <property type="entry name" value="Apolipoprotein"/>
    <property type="match status" value="1"/>
</dbReference>
<comment type="caution">
    <text evidence="4">The sequence shown here is derived from an EMBL/GenBank/DDBJ whole genome shotgun (WGS) entry which is preliminary data.</text>
</comment>
<name>A0A229UMD2_9BACL</name>
<sequence length="831" mass="89030">MSSILDLAISISLADHISSGVKGIIGQFKLMERATDDAKKKMEGFKNMAFVGAGVGAAGALAFGGITSAIKSSAEAAMEFESVMTNVKMAAFGKDLLDSSKAAEVKQTLDDLTTGFEKLGVATKFSDKAAAETALGMLRGGIDKNFILGDKDAKGNYNYSGLTAAMYSAQLGDVDPQAAGDFIAKQKAAFNMNGDRTLKAVDFYAKTAAASTMDMKSLIPGMLTASGVAGTLGMTPEDTALLVASTGTYTKDGGSAGTFTKDFLDRLIPHTKKQIEAMHELGWLKQDGSSIFFDDGGKIKGSDFLFSTLQETSKKFRPDQFQNMMSKVFLEQGKNTALALANGSQVYADIKGNVGNQLDMYQQVEIQMKGTKNMMESLAETWSIVKRVFGDPFLEPIKVGLAAFSKILGDSLIPWAKAHPQIIQTVAAIALGVSAFLAIGGAIMVGVAAFGAISTAMAGVGIGLGTVALLSGGIVVGIAAVAGAAYLIYKNWGPISAYAKNVWDQVKSVTLSVWNAIKPTVMGTVSEIWNSIHSAFNSVKSYFLQIWPDIKNIFAIYGPIIVTLVSFHFNTMWTVIKTVSTIIWSTMKYTWTMIKVELEVAWTLMKDFIKLWWDYVSGTFKIALKILQGDWSGAWQAMKDLFSTLWNDVKKIFGDGWDGIKEIASTWKAAAGEWGKNIVEGIIGGIKGYWGNLKDTMGELWDEYIKSPFMKKGDINSPSREMMKQGNYVTQGLALGILGQAGLVKNASESLFDVAKPGGVDDGGISVNRPVASGGSSVVVQGPLIGEVHQQAGEQSQDFAERVADLAVRKMNALSQRANLTIGSRGVQRGY</sequence>
<evidence type="ECO:0000313" key="4">
    <source>
        <dbReference type="EMBL" id="OXM84608.1"/>
    </source>
</evidence>
<keyword evidence="2" id="KW-0472">Membrane</keyword>
<protein>
    <submittedName>
        <fullName evidence="4">Phage tail tape measure protein</fullName>
    </submittedName>
</protein>
<dbReference type="EMBL" id="NMQW01000027">
    <property type="protein sequence ID" value="OXM84608.1"/>
    <property type="molecule type" value="Genomic_DNA"/>
</dbReference>
<dbReference type="PANTHER" id="PTHR37813">
    <property type="entry name" value="FELS-2 PROPHAGE PROTEIN"/>
    <property type="match status" value="1"/>
</dbReference>
<organism evidence="4 5">
    <name type="scientific">Paenibacillus rigui</name>
    <dbReference type="NCBI Taxonomy" id="554312"/>
    <lineage>
        <taxon>Bacteria</taxon>
        <taxon>Bacillati</taxon>
        <taxon>Bacillota</taxon>
        <taxon>Bacilli</taxon>
        <taxon>Bacillales</taxon>
        <taxon>Paenibacillaceae</taxon>
        <taxon>Paenibacillus</taxon>
    </lineage>
</organism>
<dbReference type="OrthoDB" id="28713at2"/>
<dbReference type="RefSeq" id="WP_094016464.1">
    <property type="nucleotide sequence ID" value="NZ_NMQW01000027.1"/>
</dbReference>
<dbReference type="AlphaFoldDB" id="A0A229UMD2"/>